<feature type="transmembrane region" description="Helical" evidence="2">
    <location>
        <begin position="1235"/>
        <end position="1258"/>
    </location>
</feature>
<dbReference type="VEuPathDB" id="TrichDB:TRFO_21510"/>
<accession>A0A1J4KDP2</accession>
<keyword evidence="2" id="KW-0812">Transmembrane</keyword>
<dbReference type="InterPro" id="IPR026906">
    <property type="entry name" value="LRR_5"/>
</dbReference>
<protein>
    <recommendedName>
        <fullName evidence="5">Surface antigen BspA-like</fullName>
    </recommendedName>
</protein>
<dbReference type="InterPro" id="IPR032675">
    <property type="entry name" value="LRR_dom_sf"/>
</dbReference>
<dbReference type="Pfam" id="PF13306">
    <property type="entry name" value="LRR_5"/>
    <property type="match status" value="3"/>
</dbReference>
<evidence type="ECO:0000256" key="2">
    <source>
        <dbReference type="SAM" id="Phobius"/>
    </source>
</evidence>
<dbReference type="Proteomes" id="UP000179807">
    <property type="component" value="Unassembled WGS sequence"/>
</dbReference>
<comment type="caution">
    <text evidence="3">The sequence shown here is derived from an EMBL/GenBank/DDBJ whole genome shotgun (WGS) entry which is preliminary data.</text>
</comment>
<evidence type="ECO:0000313" key="4">
    <source>
        <dbReference type="Proteomes" id="UP000179807"/>
    </source>
</evidence>
<dbReference type="PANTHER" id="PTHR45661:SF3">
    <property type="entry name" value="IG-LIKE DOMAIN-CONTAINING PROTEIN"/>
    <property type="match status" value="1"/>
</dbReference>
<keyword evidence="2" id="KW-1133">Transmembrane helix</keyword>
<dbReference type="Gene3D" id="3.80.10.10">
    <property type="entry name" value="Ribonuclease Inhibitor"/>
    <property type="match status" value="2"/>
</dbReference>
<dbReference type="InterPro" id="IPR053139">
    <property type="entry name" value="Surface_bspA-like"/>
</dbReference>
<dbReference type="GeneID" id="94836721"/>
<dbReference type="PANTHER" id="PTHR45661">
    <property type="entry name" value="SURFACE ANTIGEN"/>
    <property type="match status" value="1"/>
</dbReference>
<evidence type="ECO:0000256" key="1">
    <source>
        <dbReference type="SAM" id="MobiDB-lite"/>
    </source>
</evidence>
<organism evidence="3 4">
    <name type="scientific">Tritrichomonas foetus</name>
    <dbReference type="NCBI Taxonomy" id="1144522"/>
    <lineage>
        <taxon>Eukaryota</taxon>
        <taxon>Metamonada</taxon>
        <taxon>Parabasalia</taxon>
        <taxon>Tritrichomonadida</taxon>
        <taxon>Tritrichomonadidae</taxon>
        <taxon>Tritrichomonas</taxon>
    </lineage>
</organism>
<dbReference type="AlphaFoldDB" id="A0A1J4KDP2"/>
<feature type="compositionally biased region" description="Pro residues" evidence="1">
    <location>
        <begin position="692"/>
        <end position="730"/>
    </location>
</feature>
<dbReference type="RefSeq" id="XP_068362689.1">
    <property type="nucleotide sequence ID" value="XM_068502017.1"/>
</dbReference>
<keyword evidence="4" id="KW-1185">Reference proteome</keyword>
<reference evidence="3" key="1">
    <citation type="submission" date="2016-10" db="EMBL/GenBank/DDBJ databases">
        <authorList>
            <person name="Benchimol M."/>
            <person name="Almeida L.G."/>
            <person name="Vasconcelos A.T."/>
            <person name="Perreira-Neves A."/>
            <person name="Rosa I.A."/>
            <person name="Tasca T."/>
            <person name="Bogo M.R."/>
            <person name="de Souza W."/>
        </authorList>
    </citation>
    <scope>NUCLEOTIDE SEQUENCE [LARGE SCALE GENOMIC DNA]</scope>
    <source>
        <strain evidence="3">K</strain>
    </source>
</reference>
<gene>
    <name evidence="3" type="ORF">TRFO_21510</name>
</gene>
<proteinExistence type="predicted"/>
<keyword evidence="2" id="KW-0472">Membrane</keyword>
<evidence type="ECO:0008006" key="5">
    <source>
        <dbReference type="Google" id="ProtNLM"/>
    </source>
</evidence>
<name>A0A1J4KDP2_9EUKA</name>
<feature type="region of interest" description="Disordered" evidence="1">
    <location>
        <begin position="689"/>
        <end position="730"/>
    </location>
</feature>
<dbReference type="EMBL" id="MLAK01000636">
    <property type="protein sequence ID" value="OHT09553.1"/>
    <property type="molecule type" value="Genomic_DNA"/>
</dbReference>
<sequence>MHNYGEISTAITLSDKQDVKAETSPLKIIVTLFNNADKAIYKMCDESFVVIVGKGLNVWKPELEIINVYLKFTDFTKIILEESKIGVGIVESKFTFDFFENNTARVNSIETLGCKVLKIPSTVQNSEKTYTVESIKESFSESGQMNIIYFPNSLKWVGKKAFYECRSLSYCHFSELLESLGDNCFYNCPLEEIDLSQTKLTTVTENCFYEHSSFVISLPNTLNVIGSKAFEGRGMRFLRSKEIVFPSNLVSIGDRGFYNCYKTIQKISLNEGLETIGKDAFYGASFQGIIKIPSTLKTFTMDLFPGSPEFDIQESQYYYQDGPAIYTNDKTRVIFYSRSNQQPTFTILSETIAFDNNAFENTKVEEVIYPNNFQTLGDCCFSKSNIKNVDISQTKIKVIPLECFYSCKSLSSVKLPPLIAIQNEAFSLSTVSHINFHEIDITSLGNQCFKRTLISSIDLSKSTVHEFQEAFYEMNLLESVIFNDEVTSYAFRKNCFSGTAVKKFELINSKLTITLSEGSLVSNELEKVYIEANNIILDSSSDSYVVINSKATLDIVLNATTMTLDKYVIPLARSLSIEVATRLNANVETFGRYSAGLPPMNSQYESLIINAGSIGDLSYESSYICQQTAGCSRFYYTPDVQPCLCVSENLKKKFPDSIIFSDFCPLNGGEVTTSDLDVDMKTNSLIFLETNPPIPETDNPPIPETDNPPIPETDNPPIPETDNPPIPETDNPPIPETNVPIDNSEFCVSMNPKIECVSGKIVNIDEINEIFKASQFRTITIYTYESFTIPSTKIGTISLIGMKNDLIIEISSELHKITLDNIDLNLKSNLKINVLALHKSNIISTDSKNKITTESLECSYEIFNDTLFEVTRSIALYNIYSHDVTIAKDEFIISNENGQNSLSNSIKTKIFIFSKDVSELKVNLNSDVSEINYLYLEFNSQMQVTFSGEKWSTFTGSNNLIIDNQKYPISIDSPTFDSPAKIIGTGAISYIIKSETNQIVIDEITSSNSENSSQIIEYDISSIKVEEGQKPIVTINKATFGKGSSLSIKGADDYSLTISELSLLKESTISIDKLSISDSLSLLSDSVLEPKSENSLIDLTENNKVSVNMECSPNSSPLFNIGNVGEKYEKAPKDLTVLINTNNDFENSTIYEKWNSIDGITLVTGKTLNCESWKSVSKLSIVGSDKKVEDFEFICIHKSRQKAQILENEEVSLAIRFVRESETPSEPESPSNTGAIVGGVIGGIAAVVIIALLVYFLVIRKKRNDSRSSSSVSTDQSSSI</sequence>
<evidence type="ECO:0000313" key="3">
    <source>
        <dbReference type="EMBL" id="OHT09553.1"/>
    </source>
</evidence>
<dbReference type="SUPFAM" id="SSF52058">
    <property type="entry name" value="L domain-like"/>
    <property type="match status" value="2"/>
</dbReference>